<keyword evidence="2" id="KW-1185">Reference proteome</keyword>
<reference evidence="1 2" key="1">
    <citation type="submission" date="2019-05" db="EMBL/GenBank/DDBJ databases">
        <title>Another draft genome of Portunus trituberculatus and its Hox gene families provides insights of decapod evolution.</title>
        <authorList>
            <person name="Jeong J.-H."/>
            <person name="Song I."/>
            <person name="Kim S."/>
            <person name="Choi T."/>
            <person name="Kim D."/>
            <person name="Ryu S."/>
            <person name="Kim W."/>
        </authorList>
    </citation>
    <scope>NUCLEOTIDE SEQUENCE [LARGE SCALE GENOMIC DNA]</scope>
    <source>
        <tissue evidence="1">Muscle</tissue>
    </source>
</reference>
<evidence type="ECO:0000313" key="2">
    <source>
        <dbReference type="Proteomes" id="UP000324222"/>
    </source>
</evidence>
<proteinExistence type="predicted"/>
<dbReference type="EMBL" id="VSRR010009176">
    <property type="protein sequence ID" value="MPC49914.1"/>
    <property type="molecule type" value="Genomic_DNA"/>
</dbReference>
<protein>
    <submittedName>
        <fullName evidence="1">Uncharacterized protein</fullName>
    </submittedName>
</protein>
<name>A0A5B7G0B6_PORTR</name>
<gene>
    <name evidence="1" type="ORF">E2C01_043729</name>
</gene>
<comment type="caution">
    <text evidence="1">The sequence shown here is derived from an EMBL/GenBank/DDBJ whole genome shotgun (WGS) entry which is preliminary data.</text>
</comment>
<organism evidence="1 2">
    <name type="scientific">Portunus trituberculatus</name>
    <name type="common">Swimming crab</name>
    <name type="synonym">Neptunus trituberculatus</name>
    <dbReference type="NCBI Taxonomy" id="210409"/>
    <lineage>
        <taxon>Eukaryota</taxon>
        <taxon>Metazoa</taxon>
        <taxon>Ecdysozoa</taxon>
        <taxon>Arthropoda</taxon>
        <taxon>Crustacea</taxon>
        <taxon>Multicrustacea</taxon>
        <taxon>Malacostraca</taxon>
        <taxon>Eumalacostraca</taxon>
        <taxon>Eucarida</taxon>
        <taxon>Decapoda</taxon>
        <taxon>Pleocyemata</taxon>
        <taxon>Brachyura</taxon>
        <taxon>Eubrachyura</taxon>
        <taxon>Portunoidea</taxon>
        <taxon>Portunidae</taxon>
        <taxon>Portuninae</taxon>
        <taxon>Portunus</taxon>
    </lineage>
</organism>
<accession>A0A5B7G0B6</accession>
<dbReference type="AlphaFoldDB" id="A0A5B7G0B6"/>
<sequence length="112" mass="12935">MLLHPLNVEYKVDYDDKHEPTFLHLARDSNVVHDLCWVLSHHEMIDFTGSPSDTVMKVRLKERTELVVTGNVMVCISSMKVMTPIIPSITTFAHWSYLIAETIQPLHDYDEP</sequence>
<dbReference type="Proteomes" id="UP000324222">
    <property type="component" value="Unassembled WGS sequence"/>
</dbReference>
<evidence type="ECO:0000313" key="1">
    <source>
        <dbReference type="EMBL" id="MPC49914.1"/>
    </source>
</evidence>